<accession>A0ACB0Z5A9</accession>
<dbReference type="Proteomes" id="UP001497535">
    <property type="component" value="Unassembled WGS sequence"/>
</dbReference>
<gene>
    <name evidence="1" type="ORF">MENTE1834_LOCUS20779</name>
</gene>
<keyword evidence="2" id="KW-1185">Reference proteome</keyword>
<sequence>MDNNAFYTSNNNDLIATNSSYCHSSSSDYMCFYSPSSFEIFVPNYPDMVNEVEKSDGIKQQKLESNEPCVNNNEVVKNDFAKSVTSKNERRRISGGINGAFAALRSQIPTFPYEKRLSKIDTLNLAASFLKNSYNNSLFQCAYINMLEAIIASDDEPFRFLERTIREAKLNNKSLEYSSTIWGTSDLLARLHWINWAAMGLVPPLAE</sequence>
<evidence type="ECO:0000313" key="2">
    <source>
        <dbReference type="Proteomes" id="UP001497535"/>
    </source>
</evidence>
<comment type="caution">
    <text evidence="1">The sequence shown here is derived from an EMBL/GenBank/DDBJ whole genome shotgun (WGS) entry which is preliminary data.</text>
</comment>
<name>A0ACB0Z5A9_MELEN</name>
<reference evidence="1" key="1">
    <citation type="submission" date="2023-11" db="EMBL/GenBank/DDBJ databases">
        <authorList>
            <person name="Poullet M."/>
        </authorList>
    </citation>
    <scope>NUCLEOTIDE SEQUENCE</scope>
    <source>
        <strain evidence="1">E1834</strain>
    </source>
</reference>
<evidence type="ECO:0000313" key="1">
    <source>
        <dbReference type="EMBL" id="CAK5074079.1"/>
    </source>
</evidence>
<dbReference type="EMBL" id="CAVMJV010000024">
    <property type="protein sequence ID" value="CAK5074079.1"/>
    <property type="molecule type" value="Genomic_DNA"/>
</dbReference>
<organism evidence="1 2">
    <name type="scientific">Meloidogyne enterolobii</name>
    <name type="common">Root-knot nematode worm</name>
    <name type="synonym">Meloidogyne mayaguensis</name>
    <dbReference type="NCBI Taxonomy" id="390850"/>
    <lineage>
        <taxon>Eukaryota</taxon>
        <taxon>Metazoa</taxon>
        <taxon>Ecdysozoa</taxon>
        <taxon>Nematoda</taxon>
        <taxon>Chromadorea</taxon>
        <taxon>Rhabditida</taxon>
        <taxon>Tylenchina</taxon>
        <taxon>Tylenchomorpha</taxon>
        <taxon>Tylenchoidea</taxon>
        <taxon>Meloidogynidae</taxon>
        <taxon>Meloidogyninae</taxon>
        <taxon>Meloidogyne</taxon>
    </lineage>
</organism>
<proteinExistence type="predicted"/>
<protein>
    <submittedName>
        <fullName evidence="1">Uncharacterized protein</fullName>
    </submittedName>
</protein>